<reference evidence="2 3" key="1">
    <citation type="submission" date="2020-08" db="EMBL/GenBank/DDBJ databases">
        <title>Complete genome sequence of Entomobacter blattae G55GP.</title>
        <authorList>
            <person name="Poehlein A."/>
            <person name="Guzman J."/>
            <person name="Daniel R."/>
            <person name="Vilcinskas A."/>
        </authorList>
    </citation>
    <scope>NUCLEOTIDE SEQUENCE [LARGE SCALE GENOMIC DNA]</scope>
    <source>
        <strain evidence="2 3">G55GP</strain>
    </source>
</reference>
<dbReference type="SUPFAM" id="SSF53041">
    <property type="entry name" value="Resolvase-like"/>
    <property type="match status" value="1"/>
</dbReference>
<dbReference type="RefSeq" id="WP_408871732.1">
    <property type="nucleotide sequence ID" value="NZ_CP060244.1"/>
</dbReference>
<sequence>MIVGYACTSTPDQVNDLEIQKEELSKSRAEKLFYEFTSAKNSKRPQLKAALEFLREGDVFVVTRPDRLCSLNKRPSRHY</sequence>
<dbReference type="Proteomes" id="UP000516349">
    <property type="component" value="Chromosome"/>
</dbReference>
<dbReference type="KEGG" id="ebla:JGUZn3_11780"/>
<dbReference type="AlphaFoldDB" id="A0A7H1NRJ4"/>
<name>A0A7H1NRJ4_9PROT</name>
<dbReference type="EMBL" id="CP060244">
    <property type="protein sequence ID" value="QNT78404.1"/>
    <property type="molecule type" value="Genomic_DNA"/>
</dbReference>
<dbReference type="GO" id="GO:0000150">
    <property type="term" value="F:DNA strand exchange activity"/>
    <property type="evidence" value="ECO:0007669"/>
    <property type="project" value="InterPro"/>
</dbReference>
<evidence type="ECO:0000313" key="3">
    <source>
        <dbReference type="Proteomes" id="UP000516349"/>
    </source>
</evidence>
<dbReference type="InterPro" id="IPR036162">
    <property type="entry name" value="Resolvase-like_N_sf"/>
</dbReference>
<accession>A0A7H1NRJ4</accession>
<dbReference type="Gene3D" id="3.40.50.1390">
    <property type="entry name" value="Resolvase, N-terminal catalytic domain"/>
    <property type="match status" value="1"/>
</dbReference>
<gene>
    <name evidence="2" type="primary">bin3</name>
    <name evidence="2" type="ORF">JGUZn3_11780</name>
</gene>
<dbReference type="Pfam" id="PF00239">
    <property type="entry name" value="Resolvase"/>
    <property type="match status" value="1"/>
</dbReference>
<feature type="domain" description="Resolvase/invertase-type recombinase catalytic" evidence="1">
    <location>
        <begin position="1"/>
        <end position="79"/>
    </location>
</feature>
<dbReference type="PROSITE" id="PS51736">
    <property type="entry name" value="RECOMBINASES_3"/>
    <property type="match status" value="1"/>
</dbReference>
<dbReference type="InterPro" id="IPR006119">
    <property type="entry name" value="Resolv_N"/>
</dbReference>
<protein>
    <submittedName>
        <fullName evidence="2">Tn552 family DNA-invertase protein</fullName>
    </submittedName>
</protein>
<evidence type="ECO:0000259" key="1">
    <source>
        <dbReference type="PROSITE" id="PS51736"/>
    </source>
</evidence>
<dbReference type="GO" id="GO:0003677">
    <property type="term" value="F:DNA binding"/>
    <property type="evidence" value="ECO:0007669"/>
    <property type="project" value="InterPro"/>
</dbReference>
<organism evidence="2 3">
    <name type="scientific">Entomobacter blattae</name>
    <dbReference type="NCBI Taxonomy" id="2762277"/>
    <lineage>
        <taxon>Bacteria</taxon>
        <taxon>Pseudomonadati</taxon>
        <taxon>Pseudomonadota</taxon>
        <taxon>Alphaproteobacteria</taxon>
        <taxon>Acetobacterales</taxon>
        <taxon>Acetobacteraceae</taxon>
        <taxon>Entomobacter</taxon>
    </lineage>
</organism>
<evidence type="ECO:0000313" key="2">
    <source>
        <dbReference type="EMBL" id="QNT78404.1"/>
    </source>
</evidence>
<proteinExistence type="predicted"/>
<keyword evidence="3" id="KW-1185">Reference proteome</keyword>